<evidence type="ECO:0000313" key="2">
    <source>
        <dbReference type="EMBL" id="KAF6161957.1"/>
    </source>
</evidence>
<proteinExistence type="predicted"/>
<evidence type="ECO:0000313" key="3">
    <source>
        <dbReference type="Proteomes" id="UP000541444"/>
    </source>
</evidence>
<gene>
    <name evidence="2" type="ORF">GIB67_002740</name>
</gene>
<comment type="caution">
    <text evidence="2">The sequence shown here is derived from an EMBL/GenBank/DDBJ whole genome shotgun (WGS) entry which is preliminary data.</text>
</comment>
<dbReference type="OrthoDB" id="684301at2759"/>
<dbReference type="AlphaFoldDB" id="A0A7J7N4A8"/>
<feature type="compositionally biased region" description="Basic and acidic residues" evidence="1">
    <location>
        <begin position="227"/>
        <end position="238"/>
    </location>
</feature>
<feature type="compositionally biased region" description="Basic and acidic residues" evidence="1">
    <location>
        <begin position="198"/>
        <end position="218"/>
    </location>
</feature>
<feature type="region of interest" description="Disordered" evidence="1">
    <location>
        <begin position="1"/>
        <end position="29"/>
    </location>
</feature>
<accession>A0A7J7N4A8</accession>
<keyword evidence="3" id="KW-1185">Reference proteome</keyword>
<sequence>MKSDKEVNEQVDEENQTQEGRAKKGTSNAKNYTSRCTGLGLHKMFAALPEEEKGVLRVTCFAPLLLIDSIATMSMLVVEIFDRHLEDVLRLNLLKIILSFLLPNKGRNVEVRYQIEAPAIGGVSAIGVPAIGVPAIVVLAIGSSSSATETGVVVVRQVAPGEILEVTNALMVDDNVEVGRDVNFNTISSEYGGDLLEWKKDEEKDNDDKKDVEEKVKSDEEEVQEMEETKNGDEKVDDVAEEQELEQPTLVVYYTEKKDVQPDNETMVVAEVVKTDIVFFNQEEVIASVDQTTAISVEEQTLEVEKAKDEAYKSVYLQTKKSKEEVEQNKEEVFEGKDDDDGNSQNKPSSTIIHIDDFRNH</sequence>
<reference evidence="2 3" key="1">
    <citation type="journal article" date="2020" name="IScience">
        <title>Genome Sequencing of the Endangered Kingdonia uniflora (Circaeasteraceae, Ranunculales) Reveals Potential Mechanisms of Evolutionary Specialization.</title>
        <authorList>
            <person name="Sun Y."/>
            <person name="Deng T."/>
            <person name="Zhang A."/>
            <person name="Moore M.J."/>
            <person name="Landis J.B."/>
            <person name="Lin N."/>
            <person name="Zhang H."/>
            <person name="Zhang X."/>
            <person name="Huang J."/>
            <person name="Zhang X."/>
            <person name="Sun H."/>
            <person name="Wang H."/>
        </authorList>
    </citation>
    <scope>NUCLEOTIDE SEQUENCE [LARGE SCALE GENOMIC DNA]</scope>
    <source>
        <strain evidence="2">TB1705</strain>
        <tissue evidence="2">Leaf</tissue>
    </source>
</reference>
<dbReference type="Proteomes" id="UP000541444">
    <property type="component" value="Unassembled WGS sequence"/>
</dbReference>
<evidence type="ECO:0000256" key="1">
    <source>
        <dbReference type="SAM" id="MobiDB-lite"/>
    </source>
</evidence>
<feature type="compositionally biased region" description="Basic and acidic residues" evidence="1">
    <location>
        <begin position="324"/>
        <end position="336"/>
    </location>
</feature>
<protein>
    <submittedName>
        <fullName evidence="2">Uncharacterized protein</fullName>
    </submittedName>
</protein>
<feature type="region of interest" description="Disordered" evidence="1">
    <location>
        <begin position="324"/>
        <end position="361"/>
    </location>
</feature>
<organism evidence="2 3">
    <name type="scientific">Kingdonia uniflora</name>
    <dbReference type="NCBI Taxonomy" id="39325"/>
    <lineage>
        <taxon>Eukaryota</taxon>
        <taxon>Viridiplantae</taxon>
        <taxon>Streptophyta</taxon>
        <taxon>Embryophyta</taxon>
        <taxon>Tracheophyta</taxon>
        <taxon>Spermatophyta</taxon>
        <taxon>Magnoliopsida</taxon>
        <taxon>Ranunculales</taxon>
        <taxon>Circaeasteraceae</taxon>
        <taxon>Kingdonia</taxon>
    </lineage>
</organism>
<dbReference type="EMBL" id="JACGCM010001068">
    <property type="protein sequence ID" value="KAF6161957.1"/>
    <property type="molecule type" value="Genomic_DNA"/>
</dbReference>
<name>A0A7J7N4A8_9MAGN</name>
<feature type="region of interest" description="Disordered" evidence="1">
    <location>
        <begin position="198"/>
        <end position="240"/>
    </location>
</feature>
<feature type="compositionally biased region" description="Polar residues" evidence="1">
    <location>
        <begin position="343"/>
        <end position="352"/>
    </location>
</feature>